<dbReference type="PANTHER" id="PTHR34934">
    <property type="entry name" value="FLAVIN-DEPENDENT THYMIDYLATE SYNTHASE"/>
    <property type="match status" value="1"/>
</dbReference>
<evidence type="ECO:0000313" key="2">
    <source>
        <dbReference type="Proteomes" id="UP000294937"/>
    </source>
</evidence>
<dbReference type="GO" id="GO:0050660">
    <property type="term" value="F:flavin adenine dinucleotide binding"/>
    <property type="evidence" value="ECO:0007669"/>
    <property type="project" value="InterPro"/>
</dbReference>
<dbReference type="InterPro" id="IPR003669">
    <property type="entry name" value="Thymidylate_synthase_ThyX"/>
</dbReference>
<dbReference type="InterPro" id="IPR036098">
    <property type="entry name" value="Thymidylate_synthase_ThyX_sf"/>
</dbReference>
<organism evidence="1 2">
    <name type="scientific">Hazenella coriacea</name>
    <dbReference type="NCBI Taxonomy" id="1179467"/>
    <lineage>
        <taxon>Bacteria</taxon>
        <taxon>Bacillati</taxon>
        <taxon>Bacillota</taxon>
        <taxon>Bacilli</taxon>
        <taxon>Bacillales</taxon>
        <taxon>Thermoactinomycetaceae</taxon>
        <taxon>Hazenella</taxon>
    </lineage>
</organism>
<dbReference type="CDD" id="cd20175">
    <property type="entry name" value="ThyX"/>
    <property type="match status" value="2"/>
</dbReference>
<dbReference type="PROSITE" id="PS51331">
    <property type="entry name" value="THYX"/>
    <property type="match status" value="2"/>
</dbReference>
<name>A0A4R3LA06_9BACL</name>
<gene>
    <name evidence="1" type="ORF">EDD58_101588</name>
</gene>
<comment type="caution">
    <text evidence="1">The sequence shown here is derived from an EMBL/GenBank/DDBJ whole genome shotgun (WGS) entry which is preliminary data.</text>
</comment>
<dbReference type="GO" id="GO:0050797">
    <property type="term" value="F:thymidylate synthase (FAD) activity"/>
    <property type="evidence" value="ECO:0007669"/>
    <property type="project" value="InterPro"/>
</dbReference>
<reference evidence="1 2" key="1">
    <citation type="submission" date="2019-03" db="EMBL/GenBank/DDBJ databases">
        <title>Genomic Encyclopedia of Type Strains, Phase IV (KMG-IV): sequencing the most valuable type-strain genomes for metagenomic binning, comparative biology and taxonomic classification.</title>
        <authorList>
            <person name="Goeker M."/>
        </authorList>
    </citation>
    <scope>NUCLEOTIDE SEQUENCE [LARGE SCALE GENOMIC DNA]</scope>
    <source>
        <strain evidence="1 2">DSM 45707</strain>
    </source>
</reference>
<evidence type="ECO:0000313" key="1">
    <source>
        <dbReference type="EMBL" id="TCS96941.1"/>
    </source>
</evidence>
<dbReference type="PANTHER" id="PTHR34934:SF1">
    <property type="entry name" value="FLAVIN-DEPENDENT THYMIDYLATE SYNTHASE"/>
    <property type="match status" value="1"/>
</dbReference>
<dbReference type="Gene3D" id="3.30.1360.170">
    <property type="match status" value="2"/>
</dbReference>
<dbReference type="RefSeq" id="WP_165875765.1">
    <property type="nucleotide sequence ID" value="NZ_SMAG01000001.1"/>
</dbReference>
<dbReference type="AlphaFoldDB" id="A0A4R3LA06"/>
<protein>
    <submittedName>
        <fullName evidence="1">Thymidylate synthase Thy1</fullName>
    </submittedName>
</protein>
<dbReference type="Proteomes" id="UP000294937">
    <property type="component" value="Unassembled WGS sequence"/>
</dbReference>
<dbReference type="GO" id="GO:0070402">
    <property type="term" value="F:NADPH binding"/>
    <property type="evidence" value="ECO:0007669"/>
    <property type="project" value="TreeGrafter"/>
</dbReference>
<keyword evidence="2" id="KW-1185">Reference proteome</keyword>
<dbReference type="GO" id="GO:0004799">
    <property type="term" value="F:thymidylate synthase activity"/>
    <property type="evidence" value="ECO:0007669"/>
    <property type="project" value="TreeGrafter"/>
</dbReference>
<accession>A0A4R3LA06</accession>
<dbReference type="GO" id="GO:0006231">
    <property type="term" value="P:dTMP biosynthetic process"/>
    <property type="evidence" value="ECO:0007669"/>
    <property type="project" value="InterPro"/>
</dbReference>
<proteinExistence type="predicted"/>
<dbReference type="Pfam" id="PF02511">
    <property type="entry name" value="Thy1"/>
    <property type="match status" value="2"/>
</dbReference>
<sequence>MSTTEIDLTKYVSNLDKNVYTIFNLPEEVIAVIFAYVSRSSASFRENLAKLLADDELGVQKQNDGLATANSEKAARFHEKWVVGYGHSSVAEHAVAHIGIEKISRLASAELELANSFNSFTEYSQRYQRPKRGDFYIPTLLEEKPKLKEAYLRLHHLAYDTYEQLMEGLIPYLQQTLPKQPDETERRYQARIEKIAFEDARYVLTLSTLTNLGMTGNGRALRDTLVRLLSSPHHESQQLAKDLEQEINQVIPTLLRHVKPNKYLVTTRQRLESRWKHIQVRTQPVTGPSARWITLPNYDQALKDIALTLFIQIRSLTYEHAKDIIDSLTLEELEKITQESLSNLQFFDNPMDEFQHLIYRMELKVSEANWHQLLRHNRRTAFSFGQPTIHLGFTIPPHIQAAGLEKCLTSFIEEAETIHQIIEEWNPIIAQYCVTNAHHRQVIATASLWELYHLINLRTSPEAQWDIRATFEQLYKQLQKEHPALISFAQRRLES</sequence>
<dbReference type="SUPFAM" id="SSF69796">
    <property type="entry name" value="Thymidylate synthase-complementing protein Thy1"/>
    <property type="match status" value="2"/>
</dbReference>
<dbReference type="EMBL" id="SMAG01000001">
    <property type="protein sequence ID" value="TCS96941.1"/>
    <property type="molecule type" value="Genomic_DNA"/>
</dbReference>